<dbReference type="Proteomes" id="UP000198402">
    <property type="component" value="Unassembled WGS sequence"/>
</dbReference>
<dbReference type="STRING" id="1302250.GCA_001313225_00463"/>
<gene>
    <name evidence="1" type="ORF">IWT126_00336</name>
</gene>
<reference evidence="1 2" key="1">
    <citation type="submission" date="2015-11" db="EMBL/GenBank/DDBJ databases">
        <title>Draft genome sequences of new species of the genus Lactobacillus isolated from orchardgrass silage.</title>
        <authorList>
            <person name="Tohno M."/>
            <person name="Tanizawa Y."/>
            <person name="Arita M."/>
        </authorList>
    </citation>
    <scope>NUCLEOTIDE SEQUENCE [LARGE SCALE GENOMIC DNA]</scope>
    <source>
        <strain evidence="1 2">IWT126</strain>
    </source>
</reference>
<dbReference type="RefSeq" id="WP_089136110.1">
    <property type="nucleotide sequence ID" value="NZ_BCMG01000001.1"/>
</dbReference>
<protein>
    <submittedName>
        <fullName evidence="1">Uncharacterized protein</fullName>
    </submittedName>
</protein>
<dbReference type="EMBL" id="BCMG01000001">
    <property type="protein sequence ID" value="GAT18071.1"/>
    <property type="molecule type" value="Genomic_DNA"/>
</dbReference>
<accession>A0A1Z5H4H4</accession>
<proteinExistence type="predicted"/>
<comment type="caution">
    <text evidence="1">The sequence shown here is derived from an EMBL/GenBank/DDBJ whole genome shotgun (WGS) entry which is preliminary data.</text>
</comment>
<name>A0A1Z5H4H4_9LACO</name>
<organism evidence="1 2">
    <name type="scientific">Secundilactobacillus silagei JCM 19001</name>
    <dbReference type="NCBI Taxonomy" id="1302250"/>
    <lineage>
        <taxon>Bacteria</taxon>
        <taxon>Bacillati</taxon>
        <taxon>Bacillota</taxon>
        <taxon>Bacilli</taxon>
        <taxon>Lactobacillales</taxon>
        <taxon>Lactobacillaceae</taxon>
        <taxon>Secundilactobacillus</taxon>
    </lineage>
</organism>
<dbReference type="OrthoDB" id="2293631at2"/>
<evidence type="ECO:0000313" key="1">
    <source>
        <dbReference type="EMBL" id="GAT18071.1"/>
    </source>
</evidence>
<keyword evidence="2" id="KW-1185">Reference proteome</keyword>
<dbReference type="AlphaFoldDB" id="A0A1Z5H4H4"/>
<evidence type="ECO:0000313" key="2">
    <source>
        <dbReference type="Proteomes" id="UP000198402"/>
    </source>
</evidence>
<sequence length="139" mass="16150">MFQNQLSHSFSATIQYLIASILGPVQTRPASLKHTVTIDGHQYASKYTVNQMRQRYHLRYQKRRVNHQLVYVNRVWLYAATARSGTWDYQHPTRSSQVTHSGRFIVFRTWLGGSSSRLNYVSLNTGKLYTAEVINLTKK</sequence>